<dbReference type="EMBL" id="WAAR01000002">
    <property type="protein sequence ID" value="KAB1119074.1"/>
    <property type="molecule type" value="Genomic_DNA"/>
</dbReference>
<protein>
    <submittedName>
        <fullName evidence="2">Uncharacterized protein</fullName>
    </submittedName>
</protein>
<accession>A0ABQ6UP25</accession>
<keyword evidence="3" id="KW-1185">Reference proteome</keyword>
<name>A0ABQ6UP25_9ACTN</name>
<proteinExistence type="predicted"/>
<evidence type="ECO:0000256" key="1">
    <source>
        <dbReference type="SAM" id="MobiDB-lite"/>
    </source>
</evidence>
<comment type="caution">
    <text evidence="2">The sequence shown here is derived from an EMBL/GenBank/DDBJ whole genome shotgun (WGS) entry which is preliminary data.</text>
</comment>
<feature type="region of interest" description="Disordered" evidence="1">
    <location>
        <begin position="1"/>
        <end position="38"/>
    </location>
</feature>
<organism evidence="2 3">
    <name type="scientific">Micromonospora aurantiaca</name>
    <name type="common">nom. illeg.</name>
    <dbReference type="NCBI Taxonomy" id="47850"/>
    <lineage>
        <taxon>Bacteria</taxon>
        <taxon>Bacillati</taxon>
        <taxon>Actinomycetota</taxon>
        <taxon>Actinomycetes</taxon>
        <taxon>Micromonosporales</taxon>
        <taxon>Micromonosporaceae</taxon>
        <taxon>Micromonospora</taxon>
    </lineage>
</organism>
<evidence type="ECO:0000313" key="2">
    <source>
        <dbReference type="EMBL" id="KAB1119074.1"/>
    </source>
</evidence>
<reference evidence="2 3" key="1">
    <citation type="submission" date="2019-09" db="EMBL/GenBank/DDBJ databases">
        <title>High taxonomic diversity of Micromonospora strains isolated from Medicago sativa nodules in different geographical locations.</title>
        <authorList>
            <person name="Martinez-Hidalgo P."/>
            <person name="Flores-Felix J.D."/>
            <person name="Velazquez E."/>
            <person name="Brau L."/>
            <person name="Trujillo M.E."/>
            <person name="Martinez-Molina E."/>
        </authorList>
    </citation>
    <scope>NUCLEOTIDE SEQUENCE [LARGE SCALE GENOMIC DNA]</scope>
    <source>
        <strain evidence="2 3">ALFB5</strain>
    </source>
</reference>
<feature type="region of interest" description="Disordered" evidence="1">
    <location>
        <begin position="44"/>
        <end position="63"/>
    </location>
</feature>
<evidence type="ECO:0000313" key="3">
    <source>
        <dbReference type="Proteomes" id="UP000471364"/>
    </source>
</evidence>
<sequence>MTSSARLPADASRRWRPPPPPSRHPSSPGSQACTSLSDEDATARMNLLPPGTSGGWQLTTDPANHRHLIFGC</sequence>
<dbReference type="Proteomes" id="UP000471364">
    <property type="component" value="Unassembled WGS sequence"/>
</dbReference>
<dbReference type="RefSeq" id="WP_151010760.1">
    <property type="nucleotide sequence ID" value="NZ_CBDRJA010000012.1"/>
</dbReference>
<gene>
    <name evidence="2" type="ORF">F6X54_01365</name>
</gene>